<dbReference type="SUPFAM" id="SSF64356">
    <property type="entry name" value="SNARE-like"/>
    <property type="match status" value="1"/>
</dbReference>
<dbReference type="InterPro" id="IPR011012">
    <property type="entry name" value="Longin-like_dom_sf"/>
</dbReference>
<dbReference type="GO" id="GO:0003712">
    <property type="term" value="F:transcription coregulator activity"/>
    <property type="evidence" value="ECO:0007669"/>
    <property type="project" value="TreeGrafter"/>
</dbReference>
<comment type="similarity">
    <text evidence="4">Belongs to the Mediator complex subunit 24 family.</text>
</comment>
<keyword evidence="10" id="KW-0539">Nucleus</keyword>
<dbReference type="PANTHER" id="PTHR12898:SF1">
    <property type="entry name" value="MEDIATOR OF RNA POLYMERASE II TRANSCRIPTION SUBUNIT 24"/>
    <property type="match status" value="1"/>
</dbReference>
<dbReference type="GO" id="GO:0048471">
    <property type="term" value="C:perinuclear region of cytoplasm"/>
    <property type="evidence" value="ECO:0007669"/>
    <property type="project" value="UniProtKB-SubCell"/>
</dbReference>
<evidence type="ECO:0000256" key="12">
    <source>
        <dbReference type="ARBA" id="ARBA00031960"/>
    </source>
</evidence>
<gene>
    <name evidence="13" type="primary">EOG090X0HN8</name>
</gene>
<evidence type="ECO:0000256" key="2">
    <source>
        <dbReference type="ARBA" id="ARBA00004556"/>
    </source>
</evidence>
<keyword evidence="6" id="KW-0813">Transport</keyword>
<dbReference type="GO" id="GO:0060261">
    <property type="term" value="P:positive regulation of transcription initiation by RNA polymerase II"/>
    <property type="evidence" value="ECO:0007669"/>
    <property type="project" value="TreeGrafter"/>
</dbReference>
<dbReference type="CDD" id="cd14854">
    <property type="entry name" value="TRAPPC2L"/>
    <property type="match status" value="1"/>
</dbReference>
<dbReference type="Pfam" id="PF04628">
    <property type="entry name" value="Sedlin_N"/>
    <property type="match status" value="1"/>
</dbReference>
<evidence type="ECO:0000256" key="11">
    <source>
        <dbReference type="ARBA" id="ARBA00024408"/>
    </source>
</evidence>
<comment type="subcellular location">
    <subcellularLocation>
        <location evidence="2">Cytoplasm</location>
        <location evidence="2">Perinuclear region</location>
    </subcellularLocation>
    <subcellularLocation>
        <location evidence="1">Nucleus</location>
    </subcellularLocation>
</comment>
<evidence type="ECO:0000256" key="4">
    <source>
        <dbReference type="ARBA" id="ARBA00007864"/>
    </source>
</evidence>
<dbReference type="InterPro" id="IPR021429">
    <property type="entry name" value="Mediator_Med24"/>
</dbReference>
<accession>A0A4Y7M850</accession>
<evidence type="ECO:0000256" key="6">
    <source>
        <dbReference type="ARBA" id="ARBA00022892"/>
    </source>
</evidence>
<evidence type="ECO:0000313" key="13">
    <source>
        <dbReference type="EMBL" id="SVE76744.1"/>
    </source>
</evidence>
<proteinExistence type="evidence at transcript level"/>
<comment type="similarity">
    <text evidence="3">Belongs to the TRAPP small subunits family. Sedlin subfamily.</text>
</comment>
<evidence type="ECO:0000256" key="7">
    <source>
        <dbReference type="ARBA" id="ARBA00023015"/>
    </source>
</evidence>
<keyword evidence="9" id="KW-0804">Transcription</keyword>
<keyword evidence="8" id="KW-0010">Activator</keyword>
<dbReference type="InterPro" id="IPR006722">
    <property type="entry name" value="Sedlin"/>
</dbReference>
<evidence type="ECO:0000256" key="9">
    <source>
        <dbReference type="ARBA" id="ARBA00023163"/>
    </source>
</evidence>
<sequence length="457" mass="51137">MCCLSVCAAAWLRFYIQVQPVNLKSKPTSMLDHLMTSLNLDDSKEHYRERSVLMLQIIRRLAQDDNPLQSVSENHDQSLDHQLTKLWNKILNHGWSDHSTTVGIDRLFKIGGATWLVTSLVKAVIKEQSSDKRQRCVEGALSVAHLDLDSCAISLATRVLPFLLTHSSMLASDEETGGPGGKALAQLTVLLFTAALNNQLAPECDSTGASKKSGSKRSIDWDLNTPGFRYPPLKKIAFHDGEVDFMFVGPNINHENNPLANAIANLMQLMTRAAGEGIITPQLAFISYFIQTMAEITSSKTKEIMRPLLTLIPPALVFYMLAVWPNQKFDIKMAVCIGFIGKENSPLFLRCINPSQELQFHYIMHTCIDFVEEKIIQSNKSGSDVRELYLGLLYSSEEVKAYGFVTNTKIKIVIIIDSTNSLLRDNEIRAIFRKLHNAYTELVCNPFYTPGDPITAK</sequence>
<organism evidence="13">
    <name type="scientific">Daphnia longispina</name>
    <dbReference type="NCBI Taxonomy" id="42846"/>
    <lineage>
        <taxon>Eukaryota</taxon>
        <taxon>Metazoa</taxon>
        <taxon>Ecdysozoa</taxon>
        <taxon>Arthropoda</taxon>
        <taxon>Crustacea</taxon>
        <taxon>Branchiopoda</taxon>
        <taxon>Diplostraca</taxon>
        <taxon>Cladocera</taxon>
        <taxon>Anomopoda</taxon>
        <taxon>Daphniidae</taxon>
        <taxon>Daphnia</taxon>
    </lineage>
</organism>
<keyword evidence="7" id="KW-0805">Transcription regulation</keyword>
<dbReference type="GO" id="GO:0016592">
    <property type="term" value="C:mediator complex"/>
    <property type="evidence" value="ECO:0007669"/>
    <property type="project" value="InterPro"/>
</dbReference>
<protein>
    <recommendedName>
        <fullName evidence="5">Mediator of RNA polymerase II transcription subunit 24</fullName>
    </recommendedName>
    <alternativeName>
        <fullName evidence="12">Mediator complex subunit 24</fullName>
    </alternativeName>
    <alternativeName>
        <fullName evidence="11">Trafficking protein particle complex subunit 2-like protein</fullName>
    </alternativeName>
</protein>
<evidence type="ECO:0000256" key="8">
    <source>
        <dbReference type="ARBA" id="ARBA00023159"/>
    </source>
</evidence>
<dbReference type="PANTHER" id="PTHR12898">
    <property type="entry name" value="MEDIATOR OF RNA POLYMERASE II TRANSCRIPTION SUBUNIT 24"/>
    <property type="match status" value="1"/>
</dbReference>
<dbReference type="Gene3D" id="3.30.450.70">
    <property type="match status" value="1"/>
</dbReference>
<evidence type="ECO:0000256" key="1">
    <source>
        <dbReference type="ARBA" id="ARBA00004123"/>
    </source>
</evidence>
<dbReference type="GO" id="GO:0006888">
    <property type="term" value="P:endoplasmic reticulum to Golgi vesicle-mediated transport"/>
    <property type="evidence" value="ECO:0007669"/>
    <property type="project" value="InterPro"/>
</dbReference>
<evidence type="ECO:0000256" key="10">
    <source>
        <dbReference type="ARBA" id="ARBA00023242"/>
    </source>
</evidence>
<dbReference type="Pfam" id="PF11277">
    <property type="entry name" value="Med24_N"/>
    <property type="match status" value="1"/>
</dbReference>
<evidence type="ECO:0000256" key="5">
    <source>
        <dbReference type="ARBA" id="ARBA00019693"/>
    </source>
</evidence>
<dbReference type="EMBL" id="LR007125">
    <property type="protein sequence ID" value="SVE76744.1"/>
    <property type="molecule type" value="mRNA"/>
</dbReference>
<dbReference type="InterPro" id="IPR044760">
    <property type="entry name" value="TRAPPC2L"/>
</dbReference>
<keyword evidence="6" id="KW-0931">ER-Golgi transport</keyword>
<name>A0A4Y7M850_9CRUS</name>
<reference evidence="13" key="1">
    <citation type="submission" date="2018-08" db="EMBL/GenBank/DDBJ databases">
        <authorList>
            <person name="Cornetti L."/>
        </authorList>
    </citation>
    <scope>NUCLEOTIDE SEQUENCE</scope>
    <source>
        <strain evidence="13">FI-G-95-1_INB4-1</strain>
    </source>
</reference>
<evidence type="ECO:0000256" key="3">
    <source>
        <dbReference type="ARBA" id="ARBA00006626"/>
    </source>
</evidence>
<dbReference type="AlphaFoldDB" id="A0A4Y7M850"/>